<dbReference type="InterPro" id="IPR009003">
    <property type="entry name" value="Peptidase_S1_PA"/>
</dbReference>
<dbReference type="EMBL" id="JAHSTY010000001">
    <property type="protein sequence ID" value="MBV4452921.1"/>
    <property type="molecule type" value="Genomic_DNA"/>
</dbReference>
<sequence>MSFPKRLEQMLPPFVDPFVSAISLIKPGDYRDPPGDHHGTGSFLYLDETRLILTCEHVASVQQDAMLGMTQFGANHAISIPGAFSSDKYPIDVAVNHIPDRNWNRVPHMAKCVDIGVIARRHEPVDGEYLYVYGFPGDDAAVGFGQHHHRGLAVFSHERDFSTVLIDEDPKPIDKYHFLIPYNPEHAVLLDGKNPLLPKPPGMSGSLVWNTRYVEVTNQGKEWSPEDSRVTGVVWGHSSKASVLVATKIEFLRYFLSIDNDLDG</sequence>
<dbReference type="SUPFAM" id="SSF50494">
    <property type="entry name" value="Trypsin-like serine proteases"/>
    <property type="match status" value="1"/>
</dbReference>
<evidence type="ECO:0000313" key="2">
    <source>
        <dbReference type="Proteomes" id="UP001048976"/>
    </source>
</evidence>
<name>A0ABS6NYN6_9PSED</name>
<organism evidence="1 2">
    <name type="scientific">Pseudomonas azadiae</name>
    <dbReference type="NCBI Taxonomy" id="2843612"/>
    <lineage>
        <taxon>Bacteria</taxon>
        <taxon>Pseudomonadati</taxon>
        <taxon>Pseudomonadota</taxon>
        <taxon>Gammaproteobacteria</taxon>
        <taxon>Pseudomonadales</taxon>
        <taxon>Pseudomonadaceae</taxon>
        <taxon>Pseudomonas</taxon>
    </lineage>
</organism>
<dbReference type="RefSeq" id="WP_169377997.1">
    <property type="nucleotide sequence ID" value="NZ_JAHSTY010000001.1"/>
</dbReference>
<evidence type="ECO:0008006" key="3">
    <source>
        <dbReference type="Google" id="ProtNLM"/>
    </source>
</evidence>
<gene>
    <name evidence="1" type="ORF">KVG91_09960</name>
</gene>
<proteinExistence type="predicted"/>
<dbReference type="Proteomes" id="UP001048976">
    <property type="component" value="Unassembled WGS sequence"/>
</dbReference>
<reference evidence="1" key="1">
    <citation type="submission" date="2021-06" db="EMBL/GenBank/DDBJ databases">
        <title>Updating the genus Pseudomonas: Description of 43 new species and partition of the Pseudomonas putida group.</title>
        <authorList>
            <person name="Girard L."/>
            <person name="Lood C."/>
            <person name="Vandamme P."/>
            <person name="Rokni-Zadeh H."/>
            <person name="Van Noort V."/>
            <person name="Hofte M."/>
            <person name="Lavigne R."/>
            <person name="De Mot R."/>
        </authorList>
    </citation>
    <scope>NUCLEOTIDE SEQUENCE</scope>
    <source>
        <strain evidence="1">SWRI103</strain>
    </source>
</reference>
<accession>A0ABS6NYN6</accession>
<comment type="caution">
    <text evidence="1">The sequence shown here is derived from an EMBL/GenBank/DDBJ whole genome shotgun (WGS) entry which is preliminary data.</text>
</comment>
<keyword evidence="2" id="KW-1185">Reference proteome</keyword>
<evidence type="ECO:0000313" key="1">
    <source>
        <dbReference type="EMBL" id="MBV4452921.1"/>
    </source>
</evidence>
<protein>
    <recommendedName>
        <fullName evidence="3">Trypsin-like peptidase domain-containing protein</fullName>
    </recommendedName>
</protein>